<dbReference type="AlphaFoldDB" id="A0A968GFA8"/>
<evidence type="ECO:0000256" key="1">
    <source>
        <dbReference type="SAM" id="Phobius"/>
    </source>
</evidence>
<gene>
    <name evidence="3" type="ORF">HCT48_01805</name>
</gene>
<protein>
    <submittedName>
        <fullName evidence="3">4Fe-4S binding protein</fullName>
    </submittedName>
</protein>
<keyword evidence="1" id="KW-1133">Transmembrane helix</keyword>
<feature type="domain" description="4Fe-4S ferredoxin-type" evidence="2">
    <location>
        <begin position="156"/>
        <end position="186"/>
    </location>
</feature>
<keyword evidence="1" id="KW-0812">Transmembrane</keyword>
<feature type="domain" description="4Fe-4S ferredoxin-type" evidence="2">
    <location>
        <begin position="33"/>
        <end position="77"/>
    </location>
</feature>
<sequence length="216" mass="25011">MKGSFQPITKKWHEYLWLASILYFALGLFNILFAWLGLLCILTPILSAMFKSDKSFCYSTCPRSKLLDLLGGKFKLSRNKKPPKWLSSKIFRNVFMWLYFGSAFIISCTTLIIIAGRPIRESIRELWQFYLPWTVRHIDNVPFALSTFAMASYASLLTSLILSLITMVLYRPRTWCAYCPMGTLTQNLCEDNAKEEARKLAKAIARQQNQKERDAH</sequence>
<evidence type="ECO:0000313" key="3">
    <source>
        <dbReference type="EMBL" id="NIZ68953.1"/>
    </source>
</evidence>
<evidence type="ECO:0000313" key="4">
    <source>
        <dbReference type="Proteomes" id="UP000778951"/>
    </source>
</evidence>
<feature type="transmembrane region" description="Helical" evidence="1">
    <location>
        <begin position="94"/>
        <end position="116"/>
    </location>
</feature>
<accession>A0A968GFA8</accession>
<comment type="caution">
    <text evidence="3">The sequence shown here is derived from an EMBL/GenBank/DDBJ whole genome shotgun (WGS) entry which is preliminary data.</text>
</comment>
<proteinExistence type="predicted"/>
<dbReference type="EMBL" id="JAATLM010000001">
    <property type="protein sequence ID" value="NIZ68953.1"/>
    <property type="molecule type" value="Genomic_DNA"/>
</dbReference>
<evidence type="ECO:0000259" key="2">
    <source>
        <dbReference type="Pfam" id="PF12801"/>
    </source>
</evidence>
<dbReference type="RefSeq" id="WP_167695065.1">
    <property type="nucleotide sequence ID" value="NZ_CP118181.1"/>
</dbReference>
<feature type="transmembrane region" description="Helical" evidence="1">
    <location>
        <begin position="20"/>
        <end position="46"/>
    </location>
</feature>
<name>A0A968GFA8_9SPIO</name>
<keyword evidence="1" id="KW-0472">Membrane</keyword>
<reference evidence="3" key="1">
    <citation type="submission" date="2020-03" db="EMBL/GenBank/DDBJ databases">
        <title>Spirochaetal bacteria isolated from arthropods constitute a novel genus Entomospira genus novum within the order Spirochaetales.</title>
        <authorList>
            <person name="Grana-Miraglia L."/>
            <person name="Sikutova S."/>
            <person name="Fingerle V."/>
            <person name="Sing A."/>
            <person name="Castillo-Ramirez S."/>
            <person name="Margos G."/>
            <person name="Rudolf I."/>
        </authorList>
    </citation>
    <scope>NUCLEOTIDE SEQUENCE</scope>
    <source>
        <strain evidence="3">BR149</strain>
    </source>
</reference>
<dbReference type="InterPro" id="IPR017896">
    <property type="entry name" value="4Fe4S_Fe-S-bd"/>
</dbReference>
<dbReference type="Pfam" id="PF12801">
    <property type="entry name" value="Fer4_5"/>
    <property type="match status" value="2"/>
</dbReference>
<dbReference type="Proteomes" id="UP000778951">
    <property type="component" value="Unassembled WGS sequence"/>
</dbReference>
<organism evidence="3 4">
    <name type="scientific">Entomospira culicis</name>
    <dbReference type="NCBI Taxonomy" id="2719989"/>
    <lineage>
        <taxon>Bacteria</taxon>
        <taxon>Pseudomonadati</taxon>
        <taxon>Spirochaetota</taxon>
        <taxon>Spirochaetia</taxon>
        <taxon>Spirochaetales</taxon>
        <taxon>Spirochaetaceae</taxon>
        <taxon>Entomospira</taxon>
    </lineage>
</organism>
<keyword evidence="4" id="KW-1185">Reference proteome</keyword>
<feature type="transmembrane region" description="Helical" evidence="1">
    <location>
        <begin position="143"/>
        <end position="165"/>
    </location>
</feature>